<keyword evidence="5" id="KW-1278">Translocase</keyword>
<comment type="caution">
    <text evidence="9">The sequence shown here is derived from an EMBL/GenBank/DDBJ whole genome shotgun (WGS) entry which is preliminary data.</text>
</comment>
<keyword evidence="7" id="KW-0472">Membrane</keyword>
<dbReference type="InParanoid" id="A0A3N1HN01"/>
<dbReference type="InterPro" id="IPR003439">
    <property type="entry name" value="ABC_transporter-like_ATP-bd"/>
</dbReference>
<evidence type="ECO:0000313" key="10">
    <source>
        <dbReference type="Proteomes" id="UP000276232"/>
    </source>
</evidence>
<feature type="domain" description="ABC transporter" evidence="8">
    <location>
        <begin position="26"/>
        <end position="269"/>
    </location>
</feature>
<reference evidence="9 10" key="1">
    <citation type="journal article" date="2015" name="Stand. Genomic Sci.">
        <title>Genomic Encyclopedia of Bacterial and Archaeal Type Strains, Phase III: the genomes of soil and plant-associated and newly described type strains.</title>
        <authorList>
            <person name="Whitman W.B."/>
            <person name="Woyke T."/>
            <person name="Klenk H.P."/>
            <person name="Zhou Y."/>
            <person name="Lilburn T.G."/>
            <person name="Beck B.J."/>
            <person name="De Vos P."/>
            <person name="Vandamme P."/>
            <person name="Eisen J.A."/>
            <person name="Garrity G."/>
            <person name="Hugenholtz P."/>
            <person name="Kyrpides N.C."/>
        </authorList>
    </citation>
    <scope>NUCLEOTIDE SEQUENCE [LARGE SCALE GENOMIC DNA]</scope>
    <source>
        <strain evidence="9 10">CECT 7306</strain>
    </source>
</reference>
<dbReference type="GO" id="GO:0016887">
    <property type="term" value="F:ATP hydrolysis activity"/>
    <property type="evidence" value="ECO:0007669"/>
    <property type="project" value="InterPro"/>
</dbReference>
<dbReference type="SUPFAM" id="SSF55021">
    <property type="entry name" value="ACT-like"/>
    <property type="match status" value="1"/>
</dbReference>
<evidence type="ECO:0000256" key="2">
    <source>
        <dbReference type="ARBA" id="ARBA00022475"/>
    </source>
</evidence>
<keyword evidence="10" id="KW-1185">Reference proteome</keyword>
<organism evidence="9 10">
    <name type="scientific">Pseudokineococcus lusitanus</name>
    <dbReference type="NCBI Taxonomy" id="763993"/>
    <lineage>
        <taxon>Bacteria</taxon>
        <taxon>Bacillati</taxon>
        <taxon>Actinomycetota</taxon>
        <taxon>Actinomycetes</taxon>
        <taxon>Kineosporiales</taxon>
        <taxon>Kineosporiaceae</taxon>
        <taxon>Pseudokineococcus</taxon>
    </lineage>
</organism>
<dbReference type="GO" id="GO:0006865">
    <property type="term" value="P:amino acid transport"/>
    <property type="evidence" value="ECO:0007669"/>
    <property type="project" value="UniProtKB-KW"/>
</dbReference>
<evidence type="ECO:0000256" key="3">
    <source>
        <dbReference type="ARBA" id="ARBA00022741"/>
    </source>
</evidence>
<dbReference type="Gene3D" id="3.40.50.300">
    <property type="entry name" value="P-loop containing nucleotide triphosphate hydrolases"/>
    <property type="match status" value="1"/>
</dbReference>
<dbReference type="Gene3D" id="3.30.70.260">
    <property type="match status" value="1"/>
</dbReference>
<name>A0A3N1HN01_9ACTN</name>
<dbReference type="Proteomes" id="UP000276232">
    <property type="component" value="Unassembled WGS sequence"/>
</dbReference>
<dbReference type="Pfam" id="PF09383">
    <property type="entry name" value="NIL"/>
    <property type="match status" value="1"/>
</dbReference>
<evidence type="ECO:0000313" key="9">
    <source>
        <dbReference type="EMBL" id="ROP43836.1"/>
    </source>
</evidence>
<proteinExistence type="predicted"/>
<keyword evidence="1" id="KW-0813">Transport</keyword>
<dbReference type="GO" id="GO:0005524">
    <property type="term" value="F:ATP binding"/>
    <property type="evidence" value="ECO:0007669"/>
    <property type="project" value="UniProtKB-KW"/>
</dbReference>
<dbReference type="InterPro" id="IPR017871">
    <property type="entry name" value="ABC_transporter-like_CS"/>
</dbReference>
<dbReference type="PANTHER" id="PTHR43166:SF30">
    <property type="entry name" value="METHIONINE IMPORT ATP-BINDING PROTEIN METN"/>
    <property type="match status" value="1"/>
</dbReference>
<dbReference type="InterPro" id="IPR045865">
    <property type="entry name" value="ACT-like_dom_sf"/>
</dbReference>
<dbReference type="SUPFAM" id="SSF52540">
    <property type="entry name" value="P-loop containing nucleoside triphosphate hydrolases"/>
    <property type="match status" value="1"/>
</dbReference>
<dbReference type="InterPro" id="IPR003593">
    <property type="entry name" value="AAA+_ATPase"/>
</dbReference>
<keyword evidence="4 9" id="KW-0067">ATP-binding</keyword>
<dbReference type="RefSeq" id="WP_199720016.1">
    <property type="nucleotide sequence ID" value="NZ_RJKN01000003.1"/>
</dbReference>
<protein>
    <submittedName>
        <fullName evidence="9">D-methionine transport system ATP-binding protein</fullName>
    </submittedName>
</protein>
<gene>
    <name evidence="9" type="ORF">EDC03_1432</name>
</gene>
<dbReference type="PROSITE" id="PS50893">
    <property type="entry name" value="ABC_TRANSPORTER_2"/>
    <property type="match status" value="1"/>
</dbReference>
<evidence type="ECO:0000256" key="7">
    <source>
        <dbReference type="ARBA" id="ARBA00023136"/>
    </source>
</evidence>
<dbReference type="AlphaFoldDB" id="A0A3N1HN01"/>
<dbReference type="SMART" id="SM00382">
    <property type="entry name" value="AAA"/>
    <property type="match status" value="1"/>
</dbReference>
<evidence type="ECO:0000256" key="1">
    <source>
        <dbReference type="ARBA" id="ARBA00022448"/>
    </source>
</evidence>
<evidence type="ECO:0000256" key="4">
    <source>
        <dbReference type="ARBA" id="ARBA00022840"/>
    </source>
</evidence>
<sequence>MIELSGLVKTYAAPRRRGGLRQLVARRTSDVDVVVEDDAPVRTGEVRALDGVSISVPAGDVVGVVGPSGSGKSTLARCVNLLERPDAGRVVVDGQDLTALDAGRLRTARRSIGMVFQHFDLLGSRTALGNVALPLELAGVGRRERETRAAELLERVGLADKKASRPSQLSGGQQQRVAIARALAARPSVLLCDEATSALDPGSTAGVLALVRELRDELGLTVVVVTHEMDVVRAACDSAVLLEHGRVVDEGRLADVAARPGSPLATRLLPAPARPPVRPGSALLQLVVTDGWDGQAGPDGGGGPGEAVMTSLVREHGLDVSVVGGRVETLGGRRAGHLLLEVAGGAAEHAARLGGATDALRARGVLLEVAA</sequence>
<dbReference type="SMART" id="SM00930">
    <property type="entry name" value="NIL"/>
    <property type="match status" value="1"/>
</dbReference>
<evidence type="ECO:0000256" key="6">
    <source>
        <dbReference type="ARBA" id="ARBA00022970"/>
    </source>
</evidence>
<keyword evidence="2" id="KW-1003">Cell membrane</keyword>
<dbReference type="EMBL" id="RJKN01000003">
    <property type="protein sequence ID" value="ROP43836.1"/>
    <property type="molecule type" value="Genomic_DNA"/>
</dbReference>
<dbReference type="PANTHER" id="PTHR43166">
    <property type="entry name" value="AMINO ACID IMPORT ATP-BINDING PROTEIN"/>
    <property type="match status" value="1"/>
</dbReference>
<evidence type="ECO:0000259" key="8">
    <source>
        <dbReference type="PROSITE" id="PS50893"/>
    </source>
</evidence>
<keyword evidence="6" id="KW-0029">Amino-acid transport</keyword>
<dbReference type="InterPro" id="IPR018449">
    <property type="entry name" value="NIL_domain"/>
</dbReference>
<dbReference type="Pfam" id="PF00005">
    <property type="entry name" value="ABC_tran"/>
    <property type="match status" value="1"/>
</dbReference>
<keyword evidence="3" id="KW-0547">Nucleotide-binding</keyword>
<accession>A0A3N1HN01</accession>
<dbReference type="InterPro" id="IPR050086">
    <property type="entry name" value="MetN_ABC_transporter-like"/>
</dbReference>
<evidence type="ECO:0000256" key="5">
    <source>
        <dbReference type="ARBA" id="ARBA00022967"/>
    </source>
</evidence>
<dbReference type="InterPro" id="IPR027417">
    <property type="entry name" value="P-loop_NTPase"/>
</dbReference>
<dbReference type="PROSITE" id="PS00211">
    <property type="entry name" value="ABC_TRANSPORTER_1"/>
    <property type="match status" value="1"/>
</dbReference>